<accession>A0A7J6LX28</accession>
<name>A0A7J6LX28_PERCH</name>
<organism evidence="1 2">
    <name type="scientific">Perkinsus chesapeaki</name>
    <name type="common">Clam parasite</name>
    <name type="synonym">Perkinsus andrewsi</name>
    <dbReference type="NCBI Taxonomy" id="330153"/>
    <lineage>
        <taxon>Eukaryota</taxon>
        <taxon>Sar</taxon>
        <taxon>Alveolata</taxon>
        <taxon>Perkinsozoa</taxon>
        <taxon>Perkinsea</taxon>
        <taxon>Perkinsida</taxon>
        <taxon>Perkinsidae</taxon>
        <taxon>Perkinsus</taxon>
    </lineage>
</organism>
<proteinExistence type="predicted"/>
<dbReference type="EMBL" id="JAAPAO010000305">
    <property type="protein sequence ID" value="KAF4663833.1"/>
    <property type="molecule type" value="Genomic_DNA"/>
</dbReference>
<sequence length="345" mass="38728">MGAAALTRNRGHDEGKLPISASLLLRPGAWQLLLRTNNPMASLENEVDIEAISTGCARFFPEFRFASTKPNFTCSFEDVVKGTVEDNTLCGGFPEPNEEAGIYLPADPDTFCNLEPIPARCLEESFRMVKSRDIPSDAPDFENDEYTPFMEYQSDRGAQVYIREIRVHLWNGLLAFEFPIVLCAESEPILMTRYRFALHVLEHIGCGLRYWVTQGNAISILRHGAFFGRMPSGKWDLVDSDLDINIVLPKAKSTGTLLRNASQSRKSGLTMRHLLDHLQHSGGRFSCNDKKFSGKTVHCWVLCWKGQKEYGLTQPWKHLSGGKSCLIKEYCDAEADKNCGAVELK</sequence>
<reference evidence="1 2" key="1">
    <citation type="submission" date="2020-04" db="EMBL/GenBank/DDBJ databases">
        <title>Perkinsus chesapeaki whole genome sequence.</title>
        <authorList>
            <person name="Bogema D.R."/>
        </authorList>
    </citation>
    <scope>NUCLEOTIDE SEQUENCE [LARGE SCALE GENOMIC DNA]</scope>
    <source>
        <strain evidence="1">ATCC PRA-425</strain>
    </source>
</reference>
<evidence type="ECO:0000313" key="2">
    <source>
        <dbReference type="Proteomes" id="UP000591131"/>
    </source>
</evidence>
<gene>
    <name evidence="1" type="ORF">FOL47_005542</name>
</gene>
<evidence type="ECO:0000313" key="1">
    <source>
        <dbReference type="EMBL" id="KAF4663833.1"/>
    </source>
</evidence>
<dbReference type="Proteomes" id="UP000591131">
    <property type="component" value="Unassembled WGS sequence"/>
</dbReference>
<protein>
    <submittedName>
        <fullName evidence="1">Uncharacterized protein</fullName>
    </submittedName>
</protein>
<dbReference type="AlphaFoldDB" id="A0A7J6LX28"/>
<keyword evidence="2" id="KW-1185">Reference proteome</keyword>
<dbReference type="OrthoDB" id="10405251at2759"/>
<comment type="caution">
    <text evidence="1">The sequence shown here is derived from an EMBL/GenBank/DDBJ whole genome shotgun (WGS) entry which is preliminary data.</text>
</comment>